<feature type="transmembrane region" description="Helical" evidence="5">
    <location>
        <begin position="156"/>
        <end position="178"/>
    </location>
</feature>
<gene>
    <name evidence="7" type="ORF">I593_03588</name>
</gene>
<reference evidence="7 8" key="1">
    <citation type="submission" date="2013-03" db="EMBL/GenBank/DDBJ databases">
        <title>The Genome Sequence of Acinetobacter tandoii CIP 107469.</title>
        <authorList>
            <consortium name="The Broad Institute Genome Sequencing Platform"/>
            <consortium name="The Broad Institute Genome Sequencing Center for Infectious Disease"/>
            <person name="Cerqueira G."/>
            <person name="Feldgarden M."/>
            <person name="Courvalin P."/>
            <person name="Perichon B."/>
            <person name="Grillot-Courvalin C."/>
            <person name="Clermont D."/>
            <person name="Rocha E."/>
            <person name="Yoon E.-J."/>
            <person name="Nemec A."/>
            <person name="Walker B."/>
            <person name="Young S.K."/>
            <person name="Zeng Q."/>
            <person name="Gargeya S."/>
            <person name="Fitzgerald M."/>
            <person name="Haas B."/>
            <person name="Abouelleil A."/>
            <person name="Alvarado L."/>
            <person name="Arachchi H.M."/>
            <person name="Berlin A.M."/>
            <person name="Chapman S.B."/>
            <person name="Dewar J."/>
            <person name="Goldberg J."/>
            <person name="Griggs A."/>
            <person name="Gujja S."/>
            <person name="Hansen M."/>
            <person name="Howarth C."/>
            <person name="Imamovic A."/>
            <person name="Larimer J."/>
            <person name="McCowan C."/>
            <person name="Murphy C."/>
            <person name="Neiman D."/>
            <person name="Pearson M."/>
            <person name="Priest M."/>
            <person name="Roberts A."/>
            <person name="Saif S."/>
            <person name="Shea T."/>
            <person name="Sisk P."/>
            <person name="Sykes S."/>
            <person name="Wortman J."/>
            <person name="Nusbaum C."/>
            <person name="Birren B."/>
        </authorList>
    </citation>
    <scope>NUCLEOTIDE SEQUENCE [LARGE SCALE GENOMIC DNA]</scope>
    <source>
        <strain evidence="7 8">CIP 107469</strain>
    </source>
</reference>
<protein>
    <submittedName>
        <fullName evidence="7">S-adenosylmethionine uptake transporter</fullName>
    </submittedName>
</protein>
<dbReference type="PANTHER" id="PTHR22911">
    <property type="entry name" value="ACYL-MALONYL CONDENSING ENZYME-RELATED"/>
    <property type="match status" value="1"/>
</dbReference>
<feature type="transmembrane region" description="Helical" evidence="5">
    <location>
        <begin position="272"/>
        <end position="292"/>
    </location>
</feature>
<dbReference type="eggNOG" id="COG0697">
    <property type="taxonomic scope" value="Bacteria"/>
</dbReference>
<evidence type="ECO:0000256" key="4">
    <source>
        <dbReference type="ARBA" id="ARBA00023136"/>
    </source>
</evidence>
<feature type="transmembrane region" description="Helical" evidence="5">
    <location>
        <begin position="83"/>
        <end position="101"/>
    </location>
</feature>
<comment type="caution">
    <text evidence="7">The sequence shown here is derived from an EMBL/GenBank/DDBJ whole genome shotgun (WGS) entry which is preliminary data.</text>
</comment>
<accession>R9AM29</accession>
<keyword evidence="4 5" id="KW-0472">Membrane</keyword>
<feature type="transmembrane region" description="Helical" evidence="5">
    <location>
        <begin position="51"/>
        <end position="71"/>
    </location>
</feature>
<evidence type="ECO:0000259" key="6">
    <source>
        <dbReference type="Pfam" id="PF00892"/>
    </source>
</evidence>
<feature type="transmembrane region" description="Helical" evidence="5">
    <location>
        <begin position="216"/>
        <end position="235"/>
    </location>
</feature>
<dbReference type="AlphaFoldDB" id="R9AM29"/>
<comment type="subcellular location">
    <subcellularLocation>
        <location evidence="1">Membrane</location>
        <topology evidence="1">Multi-pass membrane protein</topology>
    </subcellularLocation>
</comment>
<dbReference type="GO" id="GO:0016020">
    <property type="term" value="C:membrane"/>
    <property type="evidence" value="ECO:0007669"/>
    <property type="project" value="UniProtKB-SubCell"/>
</dbReference>
<dbReference type="EMBL" id="AQFM01000047">
    <property type="protein sequence ID" value="EOR03233.1"/>
    <property type="molecule type" value="Genomic_DNA"/>
</dbReference>
<keyword evidence="2 5" id="KW-0812">Transmembrane</keyword>
<dbReference type="PATRIC" id="fig|1120927.3.peg.3493"/>
<dbReference type="InterPro" id="IPR037185">
    <property type="entry name" value="EmrE-like"/>
</dbReference>
<evidence type="ECO:0000256" key="1">
    <source>
        <dbReference type="ARBA" id="ARBA00004141"/>
    </source>
</evidence>
<evidence type="ECO:0000313" key="7">
    <source>
        <dbReference type="EMBL" id="EOR03233.1"/>
    </source>
</evidence>
<evidence type="ECO:0000256" key="2">
    <source>
        <dbReference type="ARBA" id="ARBA00022692"/>
    </source>
</evidence>
<organism evidence="7 8">
    <name type="scientific">Acinetobacter tandoii DSM 14970 = CIP 107469</name>
    <dbReference type="NCBI Taxonomy" id="1120927"/>
    <lineage>
        <taxon>Bacteria</taxon>
        <taxon>Pseudomonadati</taxon>
        <taxon>Pseudomonadota</taxon>
        <taxon>Gammaproteobacteria</taxon>
        <taxon>Moraxellales</taxon>
        <taxon>Moraxellaceae</taxon>
        <taxon>Acinetobacter</taxon>
    </lineage>
</organism>
<feature type="transmembrane region" description="Helical" evidence="5">
    <location>
        <begin position="190"/>
        <end position="210"/>
    </location>
</feature>
<name>R9AM29_9GAMM</name>
<dbReference type="PANTHER" id="PTHR22911:SF6">
    <property type="entry name" value="SOLUTE CARRIER FAMILY 35 MEMBER G1"/>
    <property type="match status" value="1"/>
</dbReference>
<feature type="domain" description="EamA" evidence="6">
    <location>
        <begin position="21"/>
        <end position="149"/>
    </location>
</feature>
<feature type="transmembrane region" description="Helical" evidence="5">
    <location>
        <begin position="247"/>
        <end position="266"/>
    </location>
</feature>
<dbReference type="Proteomes" id="UP000016201">
    <property type="component" value="Unassembled WGS sequence"/>
</dbReference>
<evidence type="ECO:0000256" key="3">
    <source>
        <dbReference type="ARBA" id="ARBA00022989"/>
    </source>
</evidence>
<evidence type="ECO:0000313" key="8">
    <source>
        <dbReference type="Proteomes" id="UP000016201"/>
    </source>
</evidence>
<dbReference type="InterPro" id="IPR000620">
    <property type="entry name" value="EamA_dom"/>
</dbReference>
<dbReference type="Pfam" id="PF00892">
    <property type="entry name" value="EamA"/>
    <property type="match status" value="2"/>
</dbReference>
<sequence length="298" mass="33498">MIMPNFRMNLSPTNRNLVKALGFLALSAFLFSLMGVCIRYASHSVDNPTIVFFRNFIGLFVFLPIMFNKGLGFFKTTKIWMHTWRAVVGLIAMYGFFYAIAHLKLSNAMVFTYSSPIFIPPIAWLFLKEKITRSMLLAAAIGLGGVLFVAKPDSGLFNQISLIGLIASFLAAMAFVTVRALTSTEPPERIVFYFCFIGTLISMLPMFWLWRPYTLYELGFLITAGVLANISQIFMSKAYQLAPAGQIGPVNYIAIIFAGAWGYIFWQEIPDHYSLIGFSLILAGILFCSPLFQQRKKT</sequence>
<feature type="transmembrane region" description="Helical" evidence="5">
    <location>
        <begin position="107"/>
        <end position="127"/>
    </location>
</feature>
<proteinExistence type="predicted"/>
<keyword evidence="3 5" id="KW-1133">Transmembrane helix</keyword>
<feature type="domain" description="EamA" evidence="6">
    <location>
        <begin position="162"/>
        <end position="287"/>
    </location>
</feature>
<keyword evidence="8" id="KW-1185">Reference proteome</keyword>
<evidence type="ECO:0000256" key="5">
    <source>
        <dbReference type="SAM" id="Phobius"/>
    </source>
</evidence>
<feature type="transmembrane region" description="Helical" evidence="5">
    <location>
        <begin position="134"/>
        <end position="150"/>
    </location>
</feature>
<dbReference type="SUPFAM" id="SSF103481">
    <property type="entry name" value="Multidrug resistance efflux transporter EmrE"/>
    <property type="match status" value="2"/>
</dbReference>